<keyword evidence="1" id="KW-0812">Transmembrane</keyword>
<keyword evidence="3" id="KW-1185">Reference proteome</keyword>
<dbReference type="KEGG" id="ifn:GM661_11430"/>
<evidence type="ECO:0000313" key="3">
    <source>
        <dbReference type="Proteomes" id="UP000665020"/>
    </source>
</evidence>
<keyword evidence="1" id="KW-0472">Membrane</keyword>
<dbReference type="NCBIfam" id="TIGR02849">
    <property type="entry name" value="spore_III_AD"/>
    <property type="match status" value="1"/>
</dbReference>
<accession>A0A8A7K9P7</accession>
<organism evidence="2 3">
    <name type="scientific">Iocasia fonsfrigidae</name>
    <dbReference type="NCBI Taxonomy" id="2682810"/>
    <lineage>
        <taxon>Bacteria</taxon>
        <taxon>Bacillati</taxon>
        <taxon>Bacillota</taxon>
        <taxon>Clostridia</taxon>
        <taxon>Halanaerobiales</taxon>
        <taxon>Halanaerobiaceae</taxon>
        <taxon>Iocasia</taxon>
    </lineage>
</organism>
<keyword evidence="1" id="KW-1133">Transmembrane helix</keyword>
<dbReference type="Pfam" id="PF06686">
    <property type="entry name" value="SpoIIIAC"/>
    <property type="match status" value="2"/>
</dbReference>
<dbReference type="EMBL" id="CP046640">
    <property type="protein sequence ID" value="QTL98533.1"/>
    <property type="molecule type" value="Genomic_DNA"/>
</dbReference>
<dbReference type="AlphaFoldDB" id="A0A8A7K9P7"/>
<proteinExistence type="predicted"/>
<evidence type="ECO:0000313" key="2">
    <source>
        <dbReference type="EMBL" id="QTL98533.1"/>
    </source>
</evidence>
<dbReference type="Proteomes" id="UP000665020">
    <property type="component" value="Chromosome"/>
</dbReference>
<gene>
    <name evidence="2" type="primary">spoIIIAD</name>
    <name evidence="2" type="ORF">GM661_11430</name>
</gene>
<protein>
    <submittedName>
        <fullName evidence="2">Stage III sporulation protein AD</fullName>
    </submittedName>
</protein>
<evidence type="ECO:0000256" key="1">
    <source>
        <dbReference type="SAM" id="Phobius"/>
    </source>
</evidence>
<reference evidence="2" key="1">
    <citation type="submission" date="2019-12" db="EMBL/GenBank/DDBJ databases">
        <authorList>
            <person name="zhang j."/>
            <person name="sun C.M."/>
        </authorList>
    </citation>
    <scope>NUCLEOTIDE SEQUENCE</scope>
    <source>
        <strain evidence="2">NS-1</strain>
    </source>
</reference>
<feature type="transmembrane region" description="Helical" evidence="1">
    <location>
        <begin position="66"/>
        <end position="85"/>
    </location>
</feature>
<dbReference type="RefSeq" id="WP_125990739.1">
    <property type="nucleotide sequence ID" value="NZ_CP046640.1"/>
</dbReference>
<feature type="transmembrane region" description="Helical" evidence="1">
    <location>
        <begin position="6"/>
        <end position="23"/>
    </location>
</feature>
<feature type="transmembrane region" description="Helical" evidence="1">
    <location>
        <begin position="30"/>
        <end position="54"/>
    </location>
</feature>
<dbReference type="InterPro" id="IPR025664">
    <property type="entry name" value="Spore_III_AC/AD"/>
</dbReference>
<sequence length="129" mass="13997">MTIIQVVGVTILATILIIVIKQIKPEMAFILSLLTGIIILIIIIDQVAVVIDLLNQLARKSGIDLMYFNTIVKIIGIAYIGQFGAEITKDSGETALASKIEIAAKILIMIMAVPIMLSLIETILEIIPL</sequence>
<name>A0A8A7K9P7_9FIRM</name>
<feature type="transmembrane region" description="Helical" evidence="1">
    <location>
        <begin position="106"/>
        <end position="127"/>
    </location>
</feature>
<dbReference type="InterPro" id="IPR014211">
    <property type="entry name" value="Spore_III_AD"/>
</dbReference>